<feature type="transmembrane region" description="Helical" evidence="13">
    <location>
        <begin position="467"/>
        <end position="491"/>
    </location>
</feature>
<keyword evidence="10 12" id="KW-0739">Sodium transport</keyword>
<dbReference type="OrthoDB" id="5874059at2759"/>
<keyword evidence="11 12" id="KW-0407">Ion channel</keyword>
<evidence type="ECO:0000256" key="4">
    <source>
        <dbReference type="ARBA" id="ARBA00022461"/>
    </source>
</evidence>
<reference evidence="14 15" key="1">
    <citation type="submission" date="2019-08" db="EMBL/GenBank/DDBJ databases">
        <title>The genome of the soybean aphid Biotype 1, its phylome, world population structure and adaptation to the North American continent.</title>
        <authorList>
            <person name="Giordano R."/>
            <person name="Donthu R.K."/>
            <person name="Hernandez A.G."/>
            <person name="Wright C.L."/>
            <person name="Zimin A.V."/>
        </authorList>
    </citation>
    <scope>NUCLEOTIDE SEQUENCE [LARGE SCALE GENOMIC DNA]</scope>
    <source>
        <tissue evidence="14">Whole aphids</tissue>
    </source>
</reference>
<evidence type="ECO:0008006" key="16">
    <source>
        <dbReference type="Google" id="ProtNLM"/>
    </source>
</evidence>
<evidence type="ECO:0000256" key="2">
    <source>
        <dbReference type="ARBA" id="ARBA00007193"/>
    </source>
</evidence>
<proteinExistence type="inferred from homology"/>
<evidence type="ECO:0000256" key="9">
    <source>
        <dbReference type="ARBA" id="ARBA00023136"/>
    </source>
</evidence>
<comment type="caution">
    <text evidence="14">The sequence shown here is derived from an EMBL/GenBank/DDBJ whole genome shotgun (WGS) entry which is preliminary data.</text>
</comment>
<keyword evidence="8 12" id="KW-0406">Ion transport</keyword>
<keyword evidence="9 13" id="KW-0472">Membrane</keyword>
<keyword evidence="3 12" id="KW-0813">Transport</keyword>
<evidence type="ECO:0000256" key="12">
    <source>
        <dbReference type="RuleBase" id="RU000679"/>
    </source>
</evidence>
<keyword evidence="5 12" id="KW-0812">Transmembrane</keyword>
<gene>
    <name evidence="14" type="ORF">AGLY_009440</name>
</gene>
<dbReference type="PANTHER" id="PTHR11690">
    <property type="entry name" value="AMILORIDE-SENSITIVE SODIUM CHANNEL-RELATED"/>
    <property type="match status" value="1"/>
</dbReference>
<keyword evidence="7" id="KW-0915">Sodium</keyword>
<evidence type="ECO:0000256" key="13">
    <source>
        <dbReference type="SAM" id="Phobius"/>
    </source>
</evidence>
<evidence type="ECO:0000256" key="11">
    <source>
        <dbReference type="ARBA" id="ARBA00023303"/>
    </source>
</evidence>
<keyword evidence="4 12" id="KW-0894">Sodium channel</keyword>
<evidence type="ECO:0000256" key="8">
    <source>
        <dbReference type="ARBA" id="ARBA00023065"/>
    </source>
</evidence>
<name>A0A6G0THL8_APHGL</name>
<dbReference type="GO" id="GO:0005886">
    <property type="term" value="C:plasma membrane"/>
    <property type="evidence" value="ECO:0007669"/>
    <property type="project" value="TreeGrafter"/>
</dbReference>
<evidence type="ECO:0000313" key="15">
    <source>
        <dbReference type="Proteomes" id="UP000475862"/>
    </source>
</evidence>
<accession>A0A6G0THL8</accession>
<dbReference type="Proteomes" id="UP000475862">
    <property type="component" value="Unassembled WGS sequence"/>
</dbReference>
<keyword evidence="6 13" id="KW-1133">Transmembrane helix</keyword>
<evidence type="ECO:0000256" key="1">
    <source>
        <dbReference type="ARBA" id="ARBA00004141"/>
    </source>
</evidence>
<evidence type="ECO:0000313" key="14">
    <source>
        <dbReference type="EMBL" id="KAE9533012.1"/>
    </source>
</evidence>
<evidence type="ECO:0000256" key="7">
    <source>
        <dbReference type="ARBA" id="ARBA00023053"/>
    </source>
</evidence>
<evidence type="ECO:0000256" key="6">
    <source>
        <dbReference type="ARBA" id="ARBA00022989"/>
    </source>
</evidence>
<comment type="similarity">
    <text evidence="2 12">Belongs to the amiloride-sensitive sodium channel (TC 1.A.6) family.</text>
</comment>
<dbReference type="PANTHER" id="PTHR11690:SF247">
    <property type="entry name" value="PICKPOCKET 23, ISOFORM C"/>
    <property type="match status" value="1"/>
</dbReference>
<sequence>MKPKPAPMFWKKEFAWSYSTVERLAIAKSKRLGNIFREYARYCTVHGVQYIFKDNSSLIERCAWLVIVLTSFVCASILVHTMWLKFNSSPTVTAVKDTHLALYSLPFPAVNVCPMDKIKRSVAYKYVADRINVSYQESELDNFLNVLTLFQHPLYSRMLYYLNSGISGFLSQLTAINITDFMLQVLPTCNEVFNACFWIGHSYNCCDLFSLQRSEEDTDMDTTHTNSTNWECILRRNTAAGSTSGLQIFFKQFTKSERLKNASIITGQPAVRVQVFYVNEYPESGMGSIVTAKKGTKLSIMVKPFVTISTDRIKHLPVVERFCYFPDEQHLSVSKSYTQKSCLIECRLNYLHIKCGCRPYYFNMLDNRIPICNSTQLLCIAQHNSELRFYSPPIGNIRGFLLTEMKSPLNCSQCLPTCHESVFDLDVDYSLDSLPLTRHSYGSVDIFYRNEGAVKYERDVTFGWIDLLVSFGGIAGLFLGFSLLTIIEFVYWGSVNGSGLGAFSFKTGNGKSGEVRHCDGKISDNGSSYQSTRSVQAGVRHLSLESYSSDIFNFLAISLKSALRSATCDCPAAKWEHIKQRFVAFKVNLTITAPLLPVVPPIPVLTKKNFFDGSNKDTLYGSKSHLDNDSKLLESKFKKCLPPLTLYVAIEILKLLLYVYDLYFLHISSAKSGWHCQSSLCCLRNETNVVWVILNISASDILPTDWQPVTNTRKSATLLSMLTFKTPRHP</sequence>
<dbReference type="Gene3D" id="1.10.287.770">
    <property type="entry name" value="YojJ-like"/>
    <property type="match status" value="1"/>
</dbReference>
<evidence type="ECO:0000256" key="3">
    <source>
        <dbReference type="ARBA" id="ARBA00022448"/>
    </source>
</evidence>
<feature type="transmembrane region" description="Helical" evidence="13">
    <location>
        <begin position="640"/>
        <end position="660"/>
    </location>
</feature>
<evidence type="ECO:0000256" key="5">
    <source>
        <dbReference type="ARBA" id="ARBA00022692"/>
    </source>
</evidence>
<dbReference type="PRINTS" id="PR01078">
    <property type="entry name" value="AMINACHANNEL"/>
</dbReference>
<dbReference type="Pfam" id="PF00858">
    <property type="entry name" value="ASC"/>
    <property type="match status" value="1"/>
</dbReference>
<organism evidence="14 15">
    <name type="scientific">Aphis glycines</name>
    <name type="common">Soybean aphid</name>
    <dbReference type="NCBI Taxonomy" id="307491"/>
    <lineage>
        <taxon>Eukaryota</taxon>
        <taxon>Metazoa</taxon>
        <taxon>Ecdysozoa</taxon>
        <taxon>Arthropoda</taxon>
        <taxon>Hexapoda</taxon>
        <taxon>Insecta</taxon>
        <taxon>Pterygota</taxon>
        <taxon>Neoptera</taxon>
        <taxon>Paraneoptera</taxon>
        <taxon>Hemiptera</taxon>
        <taxon>Sternorrhyncha</taxon>
        <taxon>Aphidomorpha</taxon>
        <taxon>Aphidoidea</taxon>
        <taxon>Aphididae</taxon>
        <taxon>Aphidini</taxon>
        <taxon>Aphis</taxon>
        <taxon>Aphis</taxon>
    </lineage>
</organism>
<dbReference type="InterPro" id="IPR001873">
    <property type="entry name" value="ENaC"/>
</dbReference>
<dbReference type="EMBL" id="VYZN01000037">
    <property type="protein sequence ID" value="KAE9533012.1"/>
    <property type="molecule type" value="Genomic_DNA"/>
</dbReference>
<evidence type="ECO:0000256" key="10">
    <source>
        <dbReference type="ARBA" id="ARBA00023201"/>
    </source>
</evidence>
<feature type="transmembrane region" description="Helical" evidence="13">
    <location>
        <begin position="62"/>
        <end position="83"/>
    </location>
</feature>
<dbReference type="AlphaFoldDB" id="A0A6G0THL8"/>
<dbReference type="GO" id="GO:0015280">
    <property type="term" value="F:ligand-gated sodium channel activity"/>
    <property type="evidence" value="ECO:0007669"/>
    <property type="project" value="TreeGrafter"/>
</dbReference>
<keyword evidence="15" id="KW-1185">Reference proteome</keyword>
<comment type="subcellular location">
    <subcellularLocation>
        <location evidence="1">Membrane</location>
        <topology evidence="1">Multi-pass membrane protein</topology>
    </subcellularLocation>
</comment>
<protein>
    <recommendedName>
        <fullName evidence="16">Sodium channel protein Nach</fullName>
    </recommendedName>
</protein>
<dbReference type="Gene3D" id="1.10.287.820">
    <property type="entry name" value="Acid-sensing ion channel domain"/>
    <property type="match status" value="1"/>
</dbReference>